<dbReference type="RefSeq" id="WP_132971274.1">
    <property type="nucleotide sequence ID" value="NZ_SMFX01000001.1"/>
</dbReference>
<evidence type="ECO:0000313" key="2">
    <source>
        <dbReference type="Proteomes" id="UP000295707"/>
    </source>
</evidence>
<dbReference type="Proteomes" id="UP000295707">
    <property type="component" value="Unassembled WGS sequence"/>
</dbReference>
<proteinExistence type="predicted"/>
<dbReference type="AlphaFoldDB" id="A0A4R1H6M5"/>
<evidence type="ECO:0000313" key="1">
    <source>
        <dbReference type="EMBL" id="TCK17394.1"/>
    </source>
</evidence>
<accession>A0A4R1H6M5</accession>
<gene>
    <name evidence="1" type="ORF">DFR30_0624</name>
</gene>
<keyword evidence="2" id="KW-1185">Reference proteome</keyword>
<sequence length="304" mass="32958">MDISNGKTRGILPGWVLAGVLSVPLVVMNNMSVAAVQPDVVKQGAVTQAEKAAEKKQEKFSAEAMAALKSVDEAISLLKDGKKDVAVKKLEIASGKLEVAMAANPSLKLIPIATEVRTYELITTPKQVKADLDAVDDLLESGDVQGARALLSGMRSEVVTETIYIPMETYPDAIKRAVREITANQSRKARATLIEAMGTLVKDTLVMPLPVVLAQGAIEDAMAVQASDKDEALRDLEYASVQLEIARQLGYFYDTKDDYKTLKKNIEDIEQALKGKSKTGQLFDDVKNGFGKLVDKFTSGKEKK</sequence>
<dbReference type="OrthoDB" id="1233024at2"/>
<protein>
    <submittedName>
        <fullName evidence="1">YfdX protein</fullName>
    </submittedName>
</protein>
<comment type="caution">
    <text evidence="1">The sequence shown here is derived from an EMBL/GenBank/DDBJ whole genome shotgun (WGS) entry which is preliminary data.</text>
</comment>
<dbReference type="EMBL" id="SMFX01000001">
    <property type="protein sequence ID" value="TCK17394.1"/>
    <property type="molecule type" value="Genomic_DNA"/>
</dbReference>
<dbReference type="Pfam" id="PF10938">
    <property type="entry name" value="YfdX"/>
    <property type="match status" value="1"/>
</dbReference>
<dbReference type="InterPro" id="IPR021236">
    <property type="entry name" value="Uncharacterised_YfdX"/>
</dbReference>
<name>A0A4R1H6M5_9GAMM</name>
<organism evidence="1 2">
    <name type="scientific">Thiogranum longum</name>
    <dbReference type="NCBI Taxonomy" id="1537524"/>
    <lineage>
        <taxon>Bacteria</taxon>
        <taxon>Pseudomonadati</taxon>
        <taxon>Pseudomonadota</taxon>
        <taxon>Gammaproteobacteria</taxon>
        <taxon>Chromatiales</taxon>
        <taxon>Ectothiorhodospiraceae</taxon>
        <taxon>Thiogranum</taxon>
    </lineage>
</organism>
<reference evidence="1 2" key="1">
    <citation type="submission" date="2019-03" db="EMBL/GenBank/DDBJ databases">
        <title>Genomic Encyclopedia of Type Strains, Phase IV (KMG-IV): sequencing the most valuable type-strain genomes for metagenomic binning, comparative biology and taxonomic classification.</title>
        <authorList>
            <person name="Goeker M."/>
        </authorList>
    </citation>
    <scope>NUCLEOTIDE SEQUENCE [LARGE SCALE GENOMIC DNA]</scope>
    <source>
        <strain evidence="1 2">DSM 19610</strain>
    </source>
</reference>